<comment type="caution">
    <text evidence="2">The sequence shown here is derived from an EMBL/GenBank/DDBJ whole genome shotgun (WGS) entry which is preliminary data.</text>
</comment>
<feature type="region of interest" description="Disordered" evidence="1">
    <location>
        <begin position="1"/>
        <end position="48"/>
    </location>
</feature>
<reference evidence="2" key="2">
    <citation type="submission" date="2020-09" db="EMBL/GenBank/DDBJ databases">
        <authorList>
            <person name="Sun Q."/>
            <person name="Ohkuma M."/>
        </authorList>
    </citation>
    <scope>NUCLEOTIDE SEQUENCE</scope>
    <source>
        <strain evidence="2">JCM 4346</strain>
    </source>
</reference>
<protein>
    <submittedName>
        <fullName evidence="2">Uncharacterized protein</fullName>
    </submittedName>
</protein>
<feature type="compositionally biased region" description="Pro residues" evidence="1">
    <location>
        <begin position="14"/>
        <end position="28"/>
    </location>
</feature>
<dbReference type="AlphaFoldDB" id="A0A918C1A2"/>
<gene>
    <name evidence="2" type="ORF">GCM10010251_17410</name>
</gene>
<evidence type="ECO:0000256" key="1">
    <source>
        <dbReference type="SAM" id="MobiDB-lite"/>
    </source>
</evidence>
<evidence type="ECO:0000313" key="3">
    <source>
        <dbReference type="Proteomes" id="UP000658320"/>
    </source>
</evidence>
<accession>A0A918C1A2</accession>
<name>A0A918C1A2_9ACTN</name>
<reference evidence="2" key="1">
    <citation type="journal article" date="2014" name="Int. J. Syst. Evol. Microbiol.">
        <title>Complete genome sequence of Corynebacterium casei LMG S-19264T (=DSM 44701T), isolated from a smear-ripened cheese.</title>
        <authorList>
            <consortium name="US DOE Joint Genome Institute (JGI-PGF)"/>
            <person name="Walter F."/>
            <person name="Albersmeier A."/>
            <person name="Kalinowski J."/>
            <person name="Ruckert C."/>
        </authorList>
    </citation>
    <scope>NUCLEOTIDE SEQUENCE</scope>
    <source>
        <strain evidence="2">JCM 4346</strain>
    </source>
</reference>
<keyword evidence="3" id="KW-1185">Reference proteome</keyword>
<proteinExistence type="predicted"/>
<dbReference type="Proteomes" id="UP000658320">
    <property type="component" value="Unassembled WGS sequence"/>
</dbReference>
<dbReference type="EMBL" id="BMSX01000003">
    <property type="protein sequence ID" value="GGR02185.1"/>
    <property type="molecule type" value="Genomic_DNA"/>
</dbReference>
<sequence>MPSPERHPAAAQRRPPPAAAALRLPPPTGGGGDTVNVGTPPEPGASRLTLRTYRVDGNGRRVSPARVSVHGDGGDPTALWDAPSWPPCRCFRCREDEGSAGV</sequence>
<evidence type="ECO:0000313" key="2">
    <source>
        <dbReference type="EMBL" id="GGR02185.1"/>
    </source>
</evidence>
<organism evidence="2 3">
    <name type="scientific">Streptomyces aurantiogriseus</name>
    <dbReference type="NCBI Taxonomy" id="66870"/>
    <lineage>
        <taxon>Bacteria</taxon>
        <taxon>Bacillati</taxon>
        <taxon>Actinomycetota</taxon>
        <taxon>Actinomycetes</taxon>
        <taxon>Kitasatosporales</taxon>
        <taxon>Streptomycetaceae</taxon>
        <taxon>Streptomyces</taxon>
    </lineage>
</organism>